<dbReference type="EMBL" id="CAKOGL010000025">
    <property type="protein sequence ID" value="CAH2102456.1"/>
    <property type="molecule type" value="Genomic_DNA"/>
</dbReference>
<comment type="caution">
    <text evidence="2">The sequence shown here is derived from an EMBL/GenBank/DDBJ whole genome shotgun (WGS) entry which is preliminary data.</text>
</comment>
<gene>
    <name evidence="2" type="ORF">EEDITHA_LOCUS17086</name>
</gene>
<feature type="signal peptide" evidence="1">
    <location>
        <begin position="1"/>
        <end position="23"/>
    </location>
</feature>
<evidence type="ECO:0000256" key="1">
    <source>
        <dbReference type="SAM" id="SignalP"/>
    </source>
</evidence>
<reference evidence="2" key="1">
    <citation type="submission" date="2022-03" db="EMBL/GenBank/DDBJ databases">
        <authorList>
            <person name="Tunstrom K."/>
        </authorList>
    </citation>
    <scope>NUCLEOTIDE SEQUENCE</scope>
</reference>
<protein>
    <submittedName>
        <fullName evidence="2">Uncharacterized protein</fullName>
    </submittedName>
</protein>
<keyword evidence="1" id="KW-0732">Signal</keyword>
<accession>A0AAU9UX23</accession>
<dbReference type="Proteomes" id="UP001153954">
    <property type="component" value="Unassembled WGS sequence"/>
</dbReference>
<keyword evidence="3" id="KW-1185">Reference proteome</keyword>
<organism evidence="2 3">
    <name type="scientific">Euphydryas editha</name>
    <name type="common">Edith's checkerspot</name>
    <dbReference type="NCBI Taxonomy" id="104508"/>
    <lineage>
        <taxon>Eukaryota</taxon>
        <taxon>Metazoa</taxon>
        <taxon>Ecdysozoa</taxon>
        <taxon>Arthropoda</taxon>
        <taxon>Hexapoda</taxon>
        <taxon>Insecta</taxon>
        <taxon>Pterygota</taxon>
        <taxon>Neoptera</taxon>
        <taxon>Endopterygota</taxon>
        <taxon>Lepidoptera</taxon>
        <taxon>Glossata</taxon>
        <taxon>Ditrysia</taxon>
        <taxon>Papilionoidea</taxon>
        <taxon>Nymphalidae</taxon>
        <taxon>Nymphalinae</taxon>
        <taxon>Euphydryas</taxon>
    </lineage>
</organism>
<feature type="chain" id="PRO_5043415096" evidence="1">
    <location>
        <begin position="24"/>
        <end position="181"/>
    </location>
</feature>
<dbReference type="AlphaFoldDB" id="A0AAU9UX23"/>
<sequence>MSKSVYFTLILFLCVSLFSLSDAEFNIKGNVKKRNTVIRADNSFLSTCYNSTIFTNANTLRRIVLASKYIFTGKISSVQSRKRGVEKLKRSILKVFVRRVLKGDISELSDLLNYKTRTTNSSNRVTLLVEGGPWNKLCAAKGPAILFGESLSAPLKLLVDPVPLSFDRVRKVKKAIKGMFK</sequence>
<evidence type="ECO:0000313" key="2">
    <source>
        <dbReference type="EMBL" id="CAH2102456.1"/>
    </source>
</evidence>
<name>A0AAU9UX23_EUPED</name>
<evidence type="ECO:0000313" key="3">
    <source>
        <dbReference type="Proteomes" id="UP001153954"/>
    </source>
</evidence>
<proteinExistence type="predicted"/>